<comment type="caution">
    <text evidence="2">The sequence shown here is derived from an EMBL/GenBank/DDBJ whole genome shotgun (WGS) entry which is preliminary data.</text>
</comment>
<organism evidence="2 3">
    <name type="scientific">Brevibacterium picturae</name>
    <dbReference type="NCBI Taxonomy" id="260553"/>
    <lineage>
        <taxon>Bacteria</taxon>
        <taxon>Bacillati</taxon>
        <taxon>Actinomycetota</taxon>
        <taxon>Actinomycetes</taxon>
        <taxon>Micrococcales</taxon>
        <taxon>Brevibacteriaceae</taxon>
        <taxon>Brevibacterium</taxon>
    </lineage>
</organism>
<dbReference type="PROSITE" id="PS51742">
    <property type="entry name" value="PPC"/>
    <property type="match status" value="1"/>
</dbReference>
<feature type="domain" description="PPC" evidence="1">
    <location>
        <begin position="1"/>
        <end position="114"/>
    </location>
</feature>
<evidence type="ECO:0000313" key="2">
    <source>
        <dbReference type="EMBL" id="GAA1556534.1"/>
    </source>
</evidence>
<dbReference type="SUPFAM" id="SSF117856">
    <property type="entry name" value="AF0104/ALDC/Ptd012-like"/>
    <property type="match status" value="2"/>
</dbReference>
<gene>
    <name evidence="2" type="ORF">GCM10009691_33410</name>
</gene>
<evidence type="ECO:0000313" key="3">
    <source>
        <dbReference type="Proteomes" id="UP001501791"/>
    </source>
</evidence>
<evidence type="ECO:0000259" key="1">
    <source>
        <dbReference type="PROSITE" id="PS51742"/>
    </source>
</evidence>
<sequence>MVEFVDGEFGGIEYVYPAYGPDAEHPMSFTSDFRFEGPATVHHGSATVGAKDGVPFSHIHASWVTEDGTIRGGHLLPGTLVGPNGMRLRVFALADAQLLSETDPETGFSAFAPAVTVAAAPDHSGDAVVSRVRPGEFIDEAVLAVCREVGFDAAEVRASLGSTTGAVFTAGTAPWPAVEFTRLTGAITGALGDSLQLSLEGEVVDVAGTVHSGVLAARANPVAVTCELFVRRV</sequence>
<dbReference type="InterPro" id="IPR005175">
    <property type="entry name" value="PPC_dom"/>
</dbReference>
<keyword evidence="3" id="KW-1185">Reference proteome</keyword>
<accession>A0ABN2CF18</accession>
<proteinExistence type="predicted"/>
<dbReference type="EMBL" id="BAAALY010000016">
    <property type="protein sequence ID" value="GAA1556534.1"/>
    <property type="molecule type" value="Genomic_DNA"/>
</dbReference>
<dbReference type="Gene3D" id="3.30.1330.80">
    <property type="entry name" value="Hypothetical protein, similar to alpha- acetolactate decarboxylase, domain 2"/>
    <property type="match status" value="2"/>
</dbReference>
<reference evidence="2 3" key="1">
    <citation type="journal article" date="2019" name="Int. J. Syst. Evol. Microbiol.">
        <title>The Global Catalogue of Microorganisms (GCM) 10K type strain sequencing project: providing services to taxonomists for standard genome sequencing and annotation.</title>
        <authorList>
            <consortium name="The Broad Institute Genomics Platform"/>
            <consortium name="The Broad Institute Genome Sequencing Center for Infectious Disease"/>
            <person name="Wu L."/>
            <person name="Ma J."/>
        </authorList>
    </citation>
    <scope>NUCLEOTIDE SEQUENCE [LARGE SCALE GENOMIC DNA]</scope>
    <source>
        <strain evidence="2 3">JCM 13319</strain>
    </source>
</reference>
<name>A0ABN2CF18_9MICO</name>
<dbReference type="Proteomes" id="UP001501791">
    <property type="component" value="Unassembled WGS sequence"/>
</dbReference>
<protein>
    <submittedName>
        <fullName evidence="2">DUF296 domain-containing protein</fullName>
    </submittedName>
</protein>